<gene>
    <name evidence="1" type="ORF">BaRGS_00007997</name>
</gene>
<dbReference type="Proteomes" id="UP001519460">
    <property type="component" value="Unassembled WGS sequence"/>
</dbReference>
<accession>A0ABD0LMR6</accession>
<comment type="caution">
    <text evidence="1">The sequence shown here is derived from an EMBL/GenBank/DDBJ whole genome shotgun (WGS) entry which is preliminary data.</text>
</comment>
<reference evidence="1 2" key="1">
    <citation type="journal article" date="2023" name="Sci. Data">
        <title>Genome assembly of the Korean intertidal mud-creeper Batillaria attramentaria.</title>
        <authorList>
            <person name="Patra A.K."/>
            <person name="Ho P.T."/>
            <person name="Jun S."/>
            <person name="Lee S.J."/>
            <person name="Kim Y."/>
            <person name="Won Y.J."/>
        </authorList>
    </citation>
    <scope>NUCLEOTIDE SEQUENCE [LARGE SCALE GENOMIC DNA]</scope>
    <source>
        <strain evidence="1">Wonlab-2016</strain>
    </source>
</reference>
<evidence type="ECO:0000313" key="2">
    <source>
        <dbReference type="Proteomes" id="UP001519460"/>
    </source>
</evidence>
<name>A0ABD0LMR6_9CAEN</name>
<dbReference type="AlphaFoldDB" id="A0ABD0LMR6"/>
<proteinExistence type="predicted"/>
<protein>
    <submittedName>
        <fullName evidence="1">Uncharacterized protein</fullName>
    </submittedName>
</protein>
<sequence>MDYIQQIVTASQKQKPRHLFKCPLYRELTVDLVATPLRGGLYKFCGLNFHGVPPRDGRPAKPILYGHLMMKLIKP</sequence>
<organism evidence="1 2">
    <name type="scientific">Batillaria attramentaria</name>
    <dbReference type="NCBI Taxonomy" id="370345"/>
    <lineage>
        <taxon>Eukaryota</taxon>
        <taxon>Metazoa</taxon>
        <taxon>Spiralia</taxon>
        <taxon>Lophotrochozoa</taxon>
        <taxon>Mollusca</taxon>
        <taxon>Gastropoda</taxon>
        <taxon>Caenogastropoda</taxon>
        <taxon>Sorbeoconcha</taxon>
        <taxon>Cerithioidea</taxon>
        <taxon>Batillariidae</taxon>
        <taxon>Batillaria</taxon>
    </lineage>
</organism>
<dbReference type="EMBL" id="JACVVK020000035">
    <property type="protein sequence ID" value="KAK7500753.1"/>
    <property type="molecule type" value="Genomic_DNA"/>
</dbReference>
<keyword evidence="2" id="KW-1185">Reference proteome</keyword>
<evidence type="ECO:0000313" key="1">
    <source>
        <dbReference type="EMBL" id="KAK7500753.1"/>
    </source>
</evidence>